<evidence type="ECO:0000313" key="4">
    <source>
        <dbReference type="Proteomes" id="UP000054388"/>
    </source>
</evidence>
<proteinExistence type="predicted"/>
<comment type="caution">
    <text evidence="3">The sequence shown here is derived from an EMBL/GenBank/DDBJ whole genome shotgun (WGS) entry which is preliminary data.</text>
</comment>
<name>A0A101CHP1_9FLAO</name>
<evidence type="ECO:0000256" key="1">
    <source>
        <dbReference type="SAM" id="Coils"/>
    </source>
</evidence>
<evidence type="ECO:0000313" key="3">
    <source>
        <dbReference type="EMBL" id="KUJ56452.1"/>
    </source>
</evidence>
<dbReference type="Proteomes" id="UP000054388">
    <property type="component" value="Unassembled WGS sequence"/>
</dbReference>
<dbReference type="RefSeq" id="WP_059136416.1">
    <property type="nucleotide sequence ID" value="NZ_LMAI01000004.1"/>
</dbReference>
<sequence length="1589" mass="175557">MNQGALHFDALLSVNNFDAGISRIKNGIREASGVAKKEAESMDSAFRNLGTAIGGYFSAQTLFSFTKELINVRGEFQKTEIAFSTMLGSGDKAKVLMSQMVDLAAKTPFSLQDVSKGAKQLLAFQVPAKDLLDTLTRIGNISAGVSVPIDRIILAYGQVKAAGRLMGTEMRQFTEAGIPMYAELAKVLKVDETAIKGMVEAGKVGFKDVEQVIKNLTSEGGMFFELMEKQSTSMSGRVSNLGDQWDQMLNKIGQANEGILYDGIEGLTHLVQHYQELFEMIKTLVLSYGAYKAALMVTSAAQSIANKTLATEIGLLSFSERMKLGRALVTQRQTVATLAEAQAEKASLSAKYATLQAEIAILAAKKQKAVALGIEKAQAVGNAQVQLALAQSELRAVRANGTAREVLIATKNVEKAQNTVIAAQESASIARTAALAAGTKFYAVQKELQTTATALSSAATNVETAAEAANVAAKTANAVATQRLTIAQMAQTVAMTAAARAASFLNATLFANPYALATALIVALGYAIYKYNTALTVAEESQKRMNDDAVGQIATLTEQEAKIKALIKVVEDQTSSEDTKAAAYKRISLLTNGRLDQLDAEAVKTGKATGMLQKYIEMLKLEAEAKRYVNELGRLETDTQNLKNTRGDFGIGDLWDDFTDFDSSTKWSLKERKKERVDRIVKAKEEEKKLVQKKLDDLAKRGVNITETEVTEEKTTAKKGWAQKIKAQIDELEAAADSAPTQAAYQKIRDKIKNLQELLNPKKEKQEGQLAELLPLGSIKELQQRASLIQEAYDTAVGGMVKLRKLDKFGKDKDKKGNPYYTGEVISAEEAGRRLEAINEQIKAKQYKTFQETIDEAERQWNNYYKMSEFYGKETADAQYQELFKGAKNYLEYLEKQEQALKDKAESGGILTEEDKKNIVFLQEKISELNGTETPFENFKRGIDEALKSIPSLIDQIDYLADAESKAYEKAGGNTDFFLKQRKYLEDKKKENIQQQKELYTSFLQEQQTFEEKKTQIESKYEDFRKKISEGKFTDSERLRLLDAAGKNEAKEYREAFMSVFEKTDLFEKAFGNIDALTKKEISQLLPQLEQKMQELINLGAPTAEIEKFREKIESLRNVTTGSGSIKSLINSFKELRKRIREGTATQEDFSRLNEHIQRTKFYTDLAVSSAKELADALGVSGTGSPFEKFAKDLTQTLEGLLNAIVGYFSGNIQQMVGGIVQMVVGVIKMLSTAGDGKKEKSIRQWKIAVDELKFAYEELQMVIEKTAGEGQLSMQRELIANLKEQQRILTEMRAKESQKKKADQEKIAGFTQQINDINIQIQTIVDDFQKSITTKDFKDLSQKIADALIDAFGKGEDAAAAFDKVVNDVMRNAVANALRIKILEPAVKSMVESLYKSMGFGGQSGATTEQTNLMNNYKAAIAEIDNKLKSANALVAVDLNSLKKYYQELLKKLETEIGTNAMSGSFDGLTPEEREKIKALGLTAMQQYTAALQQYEDLFGGAAENAQGLKGDIKGITEKTAGALEAQFNAVRINIVAILKIHQANQSIFRNQLLVLSQIEINTRRLHTIDKTLAEMNSKMKKSLAGVP</sequence>
<feature type="coiled-coil region" evidence="1">
    <location>
        <begin position="338"/>
        <end position="365"/>
    </location>
</feature>
<evidence type="ECO:0000259" key="2">
    <source>
        <dbReference type="Pfam" id="PF20155"/>
    </source>
</evidence>
<feature type="coiled-coil region" evidence="1">
    <location>
        <begin position="618"/>
        <end position="645"/>
    </location>
</feature>
<feature type="domain" description="Tape measure protein N-terminal" evidence="2">
    <location>
        <begin position="67"/>
        <end position="253"/>
    </location>
</feature>
<organism evidence="3 4">
    <name type="scientific">Chryseobacterium aquaticum subsp. greenlandense</name>
    <dbReference type="NCBI Taxonomy" id="345663"/>
    <lineage>
        <taxon>Bacteria</taxon>
        <taxon>Pseudomonadati</taxon>
        <taxon>Bacteroidota</taxon>
        <taxon>Flavobacteriia</taxon>
        <taxon>Flavobacteriales</taxon>
        <taxon>Weeksellaceae</taxon>
        <taxon>Chryseobacterium group</taxon>
        <taxon>Chryseobacterium</taxon>
    </lineage>
</organism>
<keyword evidence="1" id="KW-0175">Coiled coil</keyword>
<protein>
    <recommendedName>
        <fullName evidence="2">Tape measure protein N-terminal domain-containing protein</fullName>
    </recommendedName>
</protein>
<dbReference type="InterPro" id="IPR013491">
    <property type="entry name" value="Tape_meas_N"/>
</dbReference>
<gene>
    <name evidence="3" type="ORF">AR686_07775</name>
</gene>
<dbReference type="EMBL" id="LMAI01000004">
    <property type="protein sequence ID" value="KUJ56452.1"/>
    <property type="molecule type" value="Genomic_DNA"/>
</dbReference>
<accession>A0A101CHP1</accession>
<dbReference type="Pfam" id="PF20155">
    <property type="entry name" value="TMP_3"/>
    <property type="match status" value="1"/>
</dbReference>
<reference evidence="3 4" key="1">
    <citation type="submission" date="2015-10" db="EMBL/GenBank/DDBJ databases">
        <title>Genome sequence of Chryseobacterium greenlandense.</title>
        <authorList>
            <person name="Newman J."/>
            <person name="Fischer K."/>
            <person name="Miller J."/>
        </authorList>
    </citation>
    <scope>NUCLEOTIDE SEQUENCE [LARGE SCALE GENOMIC DNA]</scope>
    <source>
        <strain evidence="3 4">UMB34</strain>
    </source>
</reference>
<dbReference type="NCBIfam" id="TIGR02675">
    <property type="entry name" value="tape_meas_nterm"/>
    <property type="match status" value="1"/>
</dbReference>